<dbReference type="InterPro" id="IPR035914">
    <property type="entry name" value="Sperma_CUB_dom_sf"/>
</dbReference>
<keyword evidence="1" id="KW-1015">Disulfide bond</keyword>
<sequence>SIVSLRDGPDQTSPQIGQFSGSSPQEAVSSTSNHILLKFHSDFSTSGFFVLRYH</sequence>
<dbReference type="SUPFAM" id="SSF49854">
    <property type="entry name" value="Spermadhesin, CUB domain"/>
    <property type="match status" value="1"/>
</dbReference>
<feature type="compositionally biased region" description="Polar residues" evidence="2">
    <location>
        <begin position="10"/>
        <end position="27"/>
    </location>
</feature>
<dbReference type="Gene3D" id="2.60.120.290">
    <property type="entry name" value="Spermadhesin, CUB domain"/>
    <property type="match status" value="1"/>
</dbReference>
<gene>
    <name evidence="4" type="ORF">M9458_031616</name>
</gene>
<feature type="non-terminal residue" evidence="4">
    <location>
        <position position="1"/>
    </location>
</feature>
<protein>
    <recommendedName>
        <fullName evidence="3">CUB domain-containing protein</fullName>
    </recommendedName>
</protein>
<keyword evidence="5" id="KW-1185">Reference proteome</keyword>
<dbReference type="InterPro" id="IPR000859">
    <property type="entry name" value="CUB_dom"/>
</dbReference>
<feature type="region of interest" description="Disordered" evidence="2">
    <location>
        <begin position="1"/>
        <end position="27"/>
    </location>
</feature>
<organism evidence="4 5">
    <name type="scientific">Cirrhinus mrigala</name>
    <name type="common">Mrigala</name>
    <dbReference type="NCBI Taxonomy" id="683832"/>
    <lineage>
        <taxon>Eukaryota</taxon>
        <taxon>Metazoa</taxon>
        <taxon>Chordata</taxon>
        <taxon>Craniata</taxon>
        <taxon>Vertebrata</taxon>
        <taxon>Euteleostomi</taxon>
        <taxon>Actinopterygii</taxon>
        <taxon>Neopterygii</taxon>
        <taxon>Teleostei</taxon>
        <taxon>Ostariophysi</taxon>
        <taxon>Cypriniformes</taxon>
        <taxon>Cyprinidae</taxon>
        <taxon>Labeoninae</taxon>
        <taxon>Labeonini</taxon>
        <taxon>Cirrhinus</taxon>
    </lineage>
</organism>
<evidence type="ECO:0000256" key="1">
    <source>
        <dbReference type="ARBA" id="ARBA00023157"/>
    </source>
</evidence>
<evidence type="ECO:0000259" key="3">
    <source>
        <dbReference type="Pfam" id="PF00431"/>
    </source>
</evidence>
<dbReference type="AlphaFoldDB" id="A0ABD0PBR8"/>
<proteinExistence type="predicted"/>
<evidence type="ECO:0000313" key="5">
    <source>
        <dbReference type="Proteomes" id="UP001529510"/>
    </source>
</evidence>
<dbReference type="Proteomes" id="UP001529510">
    <property type="component" value="Unassembled WGS sequence"/>
</dbReference>
<accession>A0ABD0PBR8</accession>
<evidence type="ECO:0000256" key="2">
    <source>
        <dbReference type="SAM" id="MobiDB-lite"/>
    </source>
</evidence>
<dbReference type="Pfam" id="PF00431">
    <property type="entry name" value="CUB"/>
    <property type="match status" value="1"/>
</dbReference>
<dbReference type="EMBL" id="JAMKFB020000016">
    <property type="protein sequence ID" value="KAL0171305.1"/>
    <property type="molecule type" value="Genomic_DNA"/>
</dbReference>
<comment type="caution">
    <text evidence="4">The sequence shown here is derived from an EMBL/GenBank/DDBJ whole genome shotgun (WGS) entry which is preliminary data.</text>
</comment>
<name>A0ABD0PBR8_CIRMR</name>
<feature type="domain" description="CUB" evidence="3">
    <location>
        <begin position="2"/>
        <end position="46"/>
    </location>
</feature>
<dbReference type="CDD" id="cd00041">
    <property type="entry name" value="CUB"/>
    <property type="match status" value="1"/>
</dbReference>
<evidence type="ECO:0000313" key="4">
    <source>
        <dbReference type="EMBL" id="KAL0171305.1"/>
    </source>
</evidence>
<reference evidence="4 5" key="1">
    <citation type="submission" date="2024-05" db="EMBL/GenBank/DDBJ databases">
        <title>Genome sequencing and assembly of Indian major carp, Cirrhinus mrigala (Hamilton, 1822).</title>
        <authorList>
            <person name="Mohindra V."/>
            <person name="Chowdhury L.M."/>
            <person name="Lal K."/>
            <person name="Jena J.K."/>
        </authorList>
    </citation>
    <scope>NUCLEOTIDE SEQUENCE [LARGE SCALE GENOMIC DNA]</scope>
    <source>
        <strain evidence="4">CM1030</strain>
        <tissue evidence="4">Blood</tissue>
    </source>
</reference>
<feature type="non-terminal residue" evidence="4">
    <location>
        <position position="54"/>
    </location>
</feature>